<dbReference type="SUPFAM" id="SSF53474">
    <property type="entry name" value="alpha/beta-Hydrolases"/>
    <property type="match status" value="1"/>
</dbReference>
<dbReference type="KEGG" id="poj:PtoMrB4_19550"/>
<protein>
    <submittedName>
        <fullName evidence="1">Uncharacterized protein</fullName>
    </submittedName>
</protein>
<dbReference type="EMBL" id="AP022642">
    <property type="protein sequence ID" value="BCA27978.1"/>
    <property type="molecule type" value="Genomic_DNA"/>
</dbReference>
<accession>A0A1I0SWZ4</accession>
<dbReference type="RefSeq" id="WP_044408956.1">
    <property type="nucleotide sequence ID" value="NZ_AP022642.1"/>
</dbReference>
<gene>
    <name evidence="1" type="ORF">PtoMrB4_19550</name>
</gene>
<sequence>MKLAVAILHGIGSQPDQRDAEGQYSYAQGLIGGLRRELGVEADAIAFQSLYWASVLDRRERAYLDRLEHEPVTWRWLREAVTLFLGDASGYRKVSQAYDTTYEEVHQCLRNGLTALRAKVAPTTPLVVLAHSLGGHIFSNFVWDQQKLNTTPSCPRDPFLALETLAGLVTFGCNIPLFTFAYDPVRPIRFPGHCLPAGLEHAARWLNVYAPADPLGYPLRPLQNYAEVVTEDVALPVGPWYKRHTPLSHMEYWNDARFHRYLAGHLRQLLAACDHPEPGPAGRAEPAGDQRPAGVRGEQWLPVHPQRQ</sequence>
<organism evidence="1 2">
    <name type="scientific">Metapseudomonas otitidis</name>
    <dbReference type="NCBI Taxonomy" id="319939"/>
    <lineage>
        <taxon>Bacteria</taxon>
        <taxon>Pseudomonadati</taxon>
        <taxon>Pseudomonadota</taxon>
        <taxon>Gammaproteobacteria</taxon>
        <taxon>Pseudomonadales</taxon>
        <taxon>Pseudomonadaceae</taxon>
        <taxon>Metapseudomonas</taxon>
    </lineage>
</organism>
<reference evidence="1 2" key="1">
    <citation type="journal article" date="2020" name="Microbiol. Resour. Announc.">
        <title>Complete genome sequence of Pseudomonas otitidis strain MrB4, isolated from Lake Biwa in Japan.</title>
        <authorList>
            <person name="Miyazaki K."/>
            <person name="Hase E."/>
            <person name="Maruya T."/>
        </authorList>
    </citation>
    <scope>NUCLEOTIDE SEQUENCE [LARGE SCALE GENOMIC DNA]</scope>
    <source>
        <strain evidence="1 2">MrB4</strain>
    </source>
</reference>
<name>A0A1I0SWZ4_9GAMM</name>
<dbReference type="AlphaFoldDB" id="A0A1I0SWZ4"/>
<dbReference type="GeneID" id="57397176"/>
<evidence type="ECO:0000313" key="1">
    <source>
        <dbReference type="EMBL" id="BCA27978.1"/>
    </source>
</evidence>
<proteinExistence type="predicted"/>
<evidence type="ECO:0000313" key="2">
    <source>
        <dbReference type="Proteomes" id="UP000501237"/>
    </source>
</evidence>
<dbReference type="InterPro" id="IPR029058">
    <property type="entry name" value="AB_hydrolase_fold"/>
</dbReference>
<dbReference type="Proteomes" id="UP000501237">
    <property type="component" value="Chromosome"/>
</dbReference>
<dbReference type="STRING" id="319939.SAMN05216263_1028"/>